<organism evidence="3">
    <name type="scientific">Coccidioides posadasii (strain RMSCC 757 / Silveira)</name>
    <name type="common">Valley fever fungus</name>
    <dbReference type="NCBI Taxonomy" id="443226"/>
    <lineage>
        <taxon>Eukaryota</taxon>
        <taxon>Fungi</taxon>
        <taxon>Dikarya</taxon>
        <taxon>Ascomycota</taxon>
        <taxon>Pezizomycotina</taxon>
        <taxon>Eurotiomycetes</taxon>
        <taxon>Eurotiomycetidae</taxon>
        <taxon>Onygenales</taxon>
        <taxon>Onygenaceae</taxon>
        <taxon>Coccidioides</taxon>
    </lineage>
</organism>
<evidence type="ECO:0000256" key="1">
    <source>
        <dbReference type="SAM" id="MobiDB-lite"/>
    </source>
</evidence>
<dbReference type="VEuPathDB" id="FungiDB:CPSG_02602"/>
<feature type="region of interest" description="Disordered" evidence="1">
    <location>
        <begin position="63"/>
        <end position="101"/>
    </location>
</feature>
<sequence>MCPFRHSNMNFSHSVTVPARVKPISSAVGVCVWSPFRQLRTRPSLNLLNSPQNCRSLPIRSMASVQPQKLHPSDSFGEGLEDARWPRSNNRPATTAPGSRDRCAFRDAGERFATFRPIGTRPLTNLIQTDKRTPKRNAILASPSCHEFSQLRISRSSGDLSPPQKVEPGESSPLPHDVSEDERYHKMVQGMLCPIFIHDPASKFRRWEGYTQGHDLRGPMQSYCLSALTLQSYMNGTSVASFACYGIILLKGTLQCRRANSPCFFLGCNTEITPHERRVIFKSHPQEGAD</sequence>
<reference evidence="3" key="2">
    <citation type="submission" date="2010-03" db="EMBL/GenBank/DDBJ databases">
        <title>The genome sequence of Coccidioides posadasii strain Silveira.</title>
        <authorList>
            <consortium name="The Broad Institute Genome Sequencing Center for Infectious Disease"/>
            <person name="Neafsey D."/>
            <person name="Orbach M."/>
            <person name="Henn M.R."/>
            <person name="Cole G.T."/>
            <person name="Galgiani J."/>
            <person name="Gardner M.J."/>
            <person name="Kirkland T.N."/>
            <person name="Taylor J.W."/>
            <person name="Young S.K."/>
            <person name="Zeng Q."/>
            <person name="Koehrsen M."/>
            <person name="Alvarado L."/>
            <person name="Berlin A."/>
            <person name="Borenstein D."/>
            <person name="Chapman S.B."/>
            <person name="Chen Z."/>
            <person name="Engels R."/>
            <person name="Freedman E."/>
            <person name="Gellesch M."/>
            <person name="Goldberg J."/>
            <person name="Griggs A."/>
            <person name="Gujja S."/>
            <person name="Heilman E."/>
            <person name="Heiman D."/>
            <person name="Howarth C."/>
            <person name="Jen D."/>
            <person name="Larson L."/>
            <person name="Mehta T."/>
            <person name="Neiman D."/>
            <person name="Park D."/>
            <person name="Pearson M."/>
            <person name="Richards J."/>
            <person name="Roberts A."/>
            <person name="Saif S."/>
            <person name="Shea T."/>
            <person name="Shenoy N."/>
            <person name="Sisk P."/>
            <person name="Stolte C."/>
            <person name="Sykes S."/>
            <person name="Walk T."/>
            <person name="White J."/>
            <person name="Yandava C."/>
            <person name="Haas B."/>
            <person name="Nusbaum C."/>
            <person name="Birren B."/>
        </authorList>
    </citation>
    <scope>NUCLEOTIDE SEQUENCE [LARGE SCALE GENOMIC DNA]</scope>
    <source>
        <strain evidence="3">RMSCC 757 / Silveira</strain>
    </source>
</reference>
<dbReference type="EMBL" id="GL636488">
    <property type="protein sequence ID" value="EFW20759.1"/>
    <property type="molecule type" value="Genomic_DNA"/>
</dbReference>
<dbReference type="AlphaFoldDB" id="E9CXT2"/>
<dbReference type="HOGENOM" id="CLU_959794_0_0_1"/>
<evidence type="ECO:0000313" key="2">
    <source>
        <dbReference type="EMBL" id="EFW20759.1"/>
    </source>
</evidence>
<name>E9CXT2_COCPS</name>
<evidence type="ECO:0000313" key="3">
    <source>
        <dbReference type="Proteomes" id="UP000002497"/>
    </source>
</evidence>
<feature type="compositionally biased region" description="Polar residues" evidence="1">
    <location>
        <begin position="87"/>
        <end position="97"/>
    </location>
</feature>
<gene>
    <name evidence="2" type="ORF">CPSG_02602</name>
</gene>
<protein>
    <submittedName>
        <fullName evidence="2">Uncharacterized protein</fullName>
    </submittedName>
</protein>
<feature type="region of interest" description="Disordered" evidence="1">
    <location>
        <begin position="154"/>
        <end position="178"/>
    </location>
</feature>
<dbReference type="OMA" id="SPSCHEF"/>
<keyword evidence="3" id="KW-1185">Reference proteome</keyword>
<accession>E9CXT2</accession>
<dbReference type="Proteomes" id="UP000002497">
    <property type="component" value="Unassembled WGS sequence"/>
</dbReference>
<reference evidence="3" key="1">
    <citation type="journal article" date="2010" name="Genome Res.">
        <title>Population genomic sequencing of Coccidioides fungi reveals recent hybridization and transposon control.</title>
        <authorList>
            <person name="Neafsey D.E."/>
            <person name="Barker B.M."/>
            <person name="Sharpton T.J."/>
            <person name="Stajich J.E."/>
            <person name="Park D.J."/>
            <person name="Whiston E."/>
            <person name="Hung C.-Y."/>
            <person name="McMahan C."/>
            <person name="White J."/>
            <person name="Sykes S."/>
            <person name="Heiman D."/>
            <person name="Young S."/>
            <person name="Zeng Q."/>
            <person name="Abouelleil A."/>
            <person name="Aftuck L."/>
            <person name="Bessette D."/>
            <person name="Brown A."/>
            <person name="FitzGerald M."/>
            <person name="Lui A."/>
            <person name="Macdonald J.P."/>
            <person name="Priest M."/>
            <person name="Orbach M.J."/>
            <person name="Galgiani J.N."/>
            <person name="Kirkland T.N."/>
            <person name="Cole G.T."/>
            <person name="Birren B.W."/>
            <person name="Henn M.R."/>
            <person name="Taylor J.W."/>
            <person name="Rounsley S.D."/>
        </authorList>
    </citation>
    <scope>NUCLEOTIDE SEQUENCE [LARGE SCALE GENOMIC DNA]</scope>
    <source>
        <strain evidence="3">RMSCC 757 / Silveira</strain>
    </source>
</reference>
<proteinExistence type="predicted"/>